<dbReference type="Pfam" id="PF11275">
    <property type="entry name" value="DUF3077"/>
    <property type="match status" value="1"/>
</dbReference>
<dbReference type="RefSeq" id="WP_128323514.1">
    <property type="nucleotide sequence ID" value="NZ_QJRG01000042.1"/>
</dbReference>
<evidence type="ECO:0008006" key="3">
    <source>
        <dbReference type="Google" id="ProtNLM"/>
    </source>
</evidence>
<dbReference type="Proteomes" id="UP000288983">
    <property type="component" value="Unassembled WGS sequence"/>
</dbReference>
<comment type="caution">
    <text evidence="1">The sequence shown here is derived from an EMBL/GenBank/DDBJ whole genome shotgun (WGS) entry which is preliminary data.</text>
</comment>
<sequence>MLGKGLETALGRELSFTIARLNPHPTPVTRPQSLQIQRPGVAARKAKGATAPHHHNCRRFFCARFCRVSFCLGPRTHSQLPPYSFRGDGWKFLGKRSTTITKPVPAPPLVNKTSTTFGSCDGSHDPLFAIRPGVSAEDALIHATVLLKSAYQTNAQACDLVNAEVRGLLWATQHSLEMSLALVEALLDEVEARAATAAVLRRTVLAGQAPVE</sequence>
<dbReference type="EMBL" id="QJRG01000042">
    <property type="protein sequence ID" value="RWU22845.1"/>
    <property type="molecule type" value="Genomic_DNA"/>
</dbReference>
<dbReference type="AlphaFoldDB" id="A0A443ZT74"/>
<dbReference type="OrthoDB" id="6963919at2"/>
<name>A0A443ZT74_9PSED</name>
<evidence type="ECO:0000313" key="2">
    <source>
        <dbReference type="Proteomes" id="UP000288983"/>
    </source>
</evidence>
<dbReference type="InterPro" id="IPR021427">
    <property type="entry name" value="DUF3077"/>
</dbReference>
<proteinExistence type="predicted"/>
<gene>
    <name evidence="1" type="ORF">DM813_11605</name>
</gene>
<protein>
    <recommendedName>
        <fullName evidence="3">DUF3077 domain-containing protein</fullName>
    </recommendedName>
</protein>
<accession>A0A443ZT74</accession>
<organism evidence="1 2">
    <name type="scientific">Pseudomonas alkylphenolica</name>
    <dbReference type="NCBI Taxonomy" id="237609"/>
    <lineage>
        <taxon>Bacteria</taxon>
        <taxon>Pseudomonadati</taxon>
        <taxon>Pseudomonadota</taxon>
        <taxon>Gammaproteobacteria</taxon>
        <taxon>Pseudomonadales</taxon>
        <taxon>Pseudomonadaceae</taxon>
        <taxon>Pseudomonas</taxon>
    </lineage>
</organism>
<evidence type="ECO:0000313" key="1">
    <source>
        <dbReference type="EMBL" id="RWU22845.1"/>
    </source>
</evidence>
<reference evidence="1 2" key="1">
    <citation type="submission" date="2018-06" db="EMBL/GenBank/DDBJ databases">
        <title>Bacteria isolated from soil of Wuhan.</title>
        <authorList>
            <person name="Wei X."/>
            <person name="Chunhua H."/>
        </authorList>
    </citation>
    <scope>NUCLEOTIDE SEQUENCE [LARGE SCALE GENOMIC DNA]</scope>
    <source>
        <strain evidence="2">xwS2</strain>
    </source>
</reference>